<dbReference type="GO" id="GO:0006914">
    <property type="term" value="P:autophagy"/>
    <property type="evidence" value="ECO:0007669"/>
    <property type="project" value="TreeGrafter"/>
</dbReference>
<evidence type="ECO:0000256" key="3">
    <source>
        <dbReference type="ARBA" id="ARBA00022490"/>
    </source>
</evidence>
<dbReference type="GO" id="GO:0016020">
    <property type="term" value="C:membrane"/>
    <property type="evidence" value="ECO:0007669"/>
    <property type="project" value="TreeGrafter"/>
</dbReference>
<dbReference type="OrthoDB" id="5325112at2759"/>
<feature type="domain" description="CNH" evidence="5">
    <location>
        <begin position="35"/>
        <end position="327"/>
    </location>
</feature>
<keyword evidence="3" id="KW-0963">Cytoplasm</keyword>
<evidence type="ECO:0000313" key="7">
    <source>
        <dbReference type="Proteomes" id="UP000095085"/>
    </source>
</evidence>
<keyword evidence="4" id="KW-0653">Protein transport</keyword>
<evidence type="ECO:0000259" key="5">
    <source>
        <dbReference type="PROSITE" id="PS50219"/>
    </source>
</evidence>
<dbReference type="GO" id="GO:0015031">
    <property type="term" value="P:protein transport"/>
    <property type="evidence" value="ECO:0007669"/>
    <property type="project" value="UniProtKB-KW"/>
</dbReference>
<keyword evidence="7" id="KW-1185">Reference proteome</keyword>
<dbReference type="RefSeq" id="XP_020079625.1">
    <property type="nucleotide sequence ID" value="XM_020220001.1"/>
</dbReference>
<evidence type="ECO:0000256" key="1">
    <source>
        <dbReference type="ARBA" id="ARBA00004496"/>
    </source>
</evidence>
<dbReference type="STRING" id="984485.A0A1E4RTJ9"/>
<dbReference type="PANTHER" id="PTHR12894:SF27">
    <property type="entry name" value="TRANSFORMING GROWTH FACTOR-BETA RECEPTOR-ASSOCIATED PROTEIN 1"/>
    <property type="match status" value="1"/>
</dbReference>
<organism evidence="6 7">
    <name type="scientific">Hyphopichia burtonii NRRL Y-1933</name>
    <dbReference type="NCBI Taxonomy" id="984485"/>
    <lineage>
        <taxon>Eukaryota</taxon>
        <taxon>Fungi</taxon>
        <taxon>Dikarya</taxon>
        <taxon>Ascomycota</taxon>
        <taxon>Saccharomycotina</taxon>
        <taxon>Pichiomycetes</taxon>
        <taxon>Debaryomycetaceae</taxon>
        <taxon>Hyphopichia</taxon>
    </lineage>
</organism>
<protein>
    <recommendedName>
        <fullName evidence="5">CNH domain-containing protein</fullName>
    </recommendedName>
</protein>
<name>A0A1E4RTJ9_9ASCO</name>
<evidence type="ECO:0000256" key="4">
    <source>
        <dbReference type="ARBA" id="ARBA00022927"/>
    </source>
</evidence>
<dbReference type="PROSITE" id="PS50219">
    <property type="entry name" value="CNH"/>
    <property type="match status" value="1"/>
</dbReference>
<dbReference type="PANTHER" id="PTHR12894">
    <property type="entry name" value="CNH DOMAIN CONTAINING"/>
    <property type="match status" value="1"/>
</dbReference>
<proteinExistence type="predicted"/>
<dbReference type="InterPro" id="IPR032914">
    <property type="entry name" value="Vam6/VPS39/TRAP1"/>
</dbReference>
<dbReference type="GeneID" id="30994551"/>
<dbReference type="GO" id="GO:0005737">
    <property type="term" value="C:cytoplasm"/>
    <property type="evidence" value="ECO:0007669"/>
    <property type="project" value="UniProtKB-SubCell"/>
</dbReference>
<evidence type="ECO:0000313" key="6">
    <source>
        <dbReference type="EMBL" id="ODV70558.1"/>
    </source>
</evidence>
<sequence length="883" mass="102464">MDLSRTIHLPELDGNRQQFKVRQLITDIPLDSAQNESITYISTYQANLYIATSLGQILHYHKFEDAPEYFLISKINVGSERRPINKLLVLSYTERILILSGDTVYVYTLPELSTCRIGKIKDVSYILHLTQLKKSIPNPPNDKAIVYTSDKIHLIQFSSDLIKSLKVINYSKARKGISCSSGTSLNYSNLCLVANDKNYDIVDLQQTRKIPLFEYTLDPSEEVEPFIVQFKNSSGNEEFLLTARSDATASISMFINSLGDVTRGTISWINEGYPSNGLVIHWPYVIGIFTLPEGSTQMIFSSLESLDIRHKIGMSDLPTQIMDEQKLNNFKICEVNSEINFNNESLESILKIMTFTEKEISAQTENNSSGKLLIYNNNQIFLFHEEDEVVALFSRAQNLIMEGPYEDLISTIDKMYELKSNAKQTFILQLKMLILIASHKFNEAETLLGQIDLDPRFFLLAFNVKAPENFFSDFATFTGIKTIISLVKDLNITNDSFISLVLQKYYRQPNVPHVTSYLRYLLYTTNIKSNADLITLINDDQGFWESSESNKIEILKYMEEKKFYFALLHILLLQQAHEPNEMNAVKICDLTVKLLKEEISDENFDLVKITFKELKDHFNDSEAYNKYLLEMLKICPNDGVAYLKANKTSKHKQTHNSILKDISRTYQGELDFNSLKIEYLESTIESSDASLESIDELLTELSALINHSHETEEIINFNILKETYKLEHSLADPEWPKISWIDYLSINKNRSECKKFTENYLKVFELLLFRFLRYPRELDHLNEFKEILNKDYLEYLQIFFENENTIENLFNLGDYSSAEIFITYNALPFPSKPIYFNDFQKYYKIRSDHDIKIDLQELFHLYMSIDNEQSKILTTRHFITIDT</sequence>
<dbReference type="GO" id="GO:0034058">
    <property type="term" value="P:endosomal vesicle fusion"/>
    <property type="evidence" value="ECO:0007669"/>
    <property type="project" value="TreeGrafter"/>
</dbReference>
<accession>A0A1E4RTJ9</accession>
<keyword evidence="2" id="KW-0813">Transport</keyword>
<dbReference type="EMBL" id="KV454538">
    <property type="protein sequence ID" value="ODV70558.1"/>
    <property type="molecule type" value="Genomic_DNA"/>
</dbReference>
<dbReference type="Proteomes" id="UP000095085">
    <property type="component" value="Unassembled WGS sequence"/>
</dbReference>
<reference evidence="7" key="1">
    <citation type="submission" date="2016-05" db="EMBL/GenBank/DDBJ databases">
        <title>Comparative genomics of biotechnologically important yeasts.</title>
        <authorList>
            <consortium name="DOE Joint Genome Institute"/>
            <person name="Riley R."/>
            <person name="Haridas S."/>
            <person name="Wolfe K.H."/>
            <person name="Lopes M.R."/>
            <person name="Hittinger C.T."/>
            <person name="Goker M."/>
            <person name="Salamov A."/>
            <person name="Wisecaver J."/>
            <person name="Long T.M."/>
            <person name="Aerts A.L."/>
            <person name="Barry K."/>
            <person name="Choi C."/>
            <person name="Clum A."/>
            <person name="Coughlan A.Y."/>
            <person name="Deshpande S."/>
            <person name="Douglass A.P."/>
            <person name="Hanson S.J."/>
            <person name="Klenk H.-P."/>
            <person name="Labutti K."/>
            <person name="Lapidus A."/>
            <person name="Lindquist E."/>
            <person name="Lipzen A."/>
            <person name="Meier-Kolthoff J.P."/>
            <person name="Ohm R.A."/>
            <person name="Otillar R.P."/>
            <person name="Pangilinan J."/>
            <person name="Peng Y."/>
            <person name="Rokas A."/>
            <person name="Rosa C.A."/>
            <person name="Scheuner C."/>
            <person name="Sibirny A.A."/>
            <person name="Slot J.C."/>
            <person name="Stielow J.B."/>
            <person name="Sun H."/>
            <person name="Kurtzman C.P."/>
            <person name="Blackwell M."/>
            <person name="Grigoriev I.V."/>
            <person name="Jeffries T.W."/>
        </authorList>
    </citation>
    <scope>NUCLEOTIDE SEQUENCE [LARGE SCALE GENOMIC DNA]</scope>
    <source>
        <strain evidence="7">NRRL Y-1933</strain>
    </source>
</reference>
<gene>
    <name evidence="6" type="ORF">HYPBUDRAFT_146885</name>
</gene>
<evidence type="ECO:0000256" key="2">
    <source>
        <dbReference type="ARBA" id="ARBA00022448"/>
    </source>
</evidence>
<dbReference type="AlphaFoldDB" id="A0A1E4RTJ9"/>
<comment type="subcellular location">
    <subcellularLocation>
        <location evidence="1">Cytoplasm</location>
    </subcellularLocation>
</comment>
<dbReference type="InterPro" id="IPR001180">
    <property type="entry name" value="CNH_dom"/>
</dbReference>